<feature type="transmembrane region" description="Helical" evidence="1">
    <location>
        <begin position="15"/>
        <end position="33"/>
    </location>
</feature>
<reference evidence="2 3" key="1">
    <citation type="submission" date="2023-03" db="EMBL/GenBank/DDBJ databases">
        <title>Novel Species.</title>
        <authorList>
            <person name="Ma S."/>
        </authorList>
    </citation>
    <scope>NUCLEOTIDE SEQUENCE [LARGE SCALE GENOMIC DNA]</scope>
    <source>
        <strain evidence="2 3">LIND6LT2</strain>
    </source>
</reference>
<dbReference type="Pfam" id="PF18975">
    <property type="entry name" value="DUF5711"/>
    <property type="match status" value="1"/>
</dbReference>
<dbReference type="EMBL" id="CP121687">
    <property type="protein sequence ID" value="WZL68905.1"/>
    <property type="molecule type" value="Genomic_DNA"/>
</dbReference>
<accession>A0ABZ2Y0T2</accession>
<keyword evidence="1" id="KW-0472">Membrane</keyword>
<name>A0ABZ2Y0T2_9FIRM</name>
<gene>
    <name evidence="2" type="ORF">QBE51_08745</name>
</gene>
<dbReference type="Proteomes" id="UP001486565">
    <property type="component" value="Chromosome"/>
</dbReference>
<sequence>MSRIEEYKKKKDKRAQIFSLILLVIASGILIYSEVVGRDLHLSFINGNEPSLYLEKQWVKRELSDRLIFNVYENDLIQCSPDGIKRISQKGEEIWHQTYSMYLPKLVVSEPYLAVGEEGGKKIYVLNDRGLVYQVATEEPIEYFSINSKGFLSVIGETKDGHRIKVYDAQGKDLGIDRNTFIEDAGYPLSAIVSDNGFHMPISYLNPDTKGLKSNLIFLDLGEDGILKEDLIEFAIEKENTIFPGMYYLQNNSLAVLGDDRILWIDKNNNVKEEILSNHIKAIPWNIEYRRNLSTYLVLALGEELPGKQGEAYGSVVFYSMEGNKKHVFDAQGDITYLYGDDNMVIVGVNRTFYGLDTRGKEIFKYTALKDIDEVIPLKNGNKVALISKDSVDLMEIKR</sequence>
<evidence type="ECO:0000313" key="2">
    <source>
        <dbReference type="EMBL" id="WZL68905.1"/>
    </source>
</evidence>
<dbReference type="RefSeq" id="WP_341875913.1">
    <property type="nucleotide sequence ID" value="NZ_CP121687.1"/>
</dbReference>
<evidence type="ECO:0000313" key="3">
    <source>
        <dbReference type="Proteomes" id="UP001486565"/>
    </source>
</evidence>
<keyword evidence="3" id="KW-1185">Reference proteome</keyword>
<protein>
    <submittedName>
        <fullName evidence="2">DUF5711 family protein</fullName>
    </submittedName>
</protein>
<dbReference type="InterPro" id="IPR043765">
    <property type="entry name" value="DUF5711"/>
</dbReference>
<proteinExistence type="predicted"/>
<keyword evidence="1" id="KW-0812">Transmembrane</keyword>
<keyword evidence="1" id="KW-1133">Transmembrane helix</keyword>
<evidence type="ECO:0000256" key="1">
    <source>
        <dbReference type="SAM" id="Phobius"/>
    </source>
</evidence>
<organism evidence="2 3">
    <name type="scientific">Defluviitalea saccharophila</name>
    <dbReference type="NCBI Taxonomy" id="879970"/>
    <lineage>
        <taxon>Bacteria</taxon>
        <taxon>Bacillati</taxon>
        <taxon>Bacillota</taxon>
        <taxon>Clostridia</taxon>
        <taxon>Lachnospirales</taxon>
        <taxon>Defluviitaleaceae</taxon>
        <taxon>Defluviitalea</taxon>
    </lineage>
</organism>